<dbReference type="Proteomes" id="UP000243534">
    <property type="component" value="Unassembled WGS sequence"/>
</dbReference>
<evidence type="ECO:0000313" key="1">
    <source>
        <dbReference type="EMBL" id="OFC62896.1"/>
    </source>
</evidence>
<gene>
    <name evidence="1" type="ORF">BBW68_07655</name>
</gene>
<dbReference type="AlphaFoldDB" id="A0A1E7Z2A5"/>
<organism evidence="1 2">
    <name type="scientific">Candidatus Erwinia dacicola</name>
    <dbReference type="NCBI Taxonomy" id="252393"/>
    <lineage>
        <taxon>Bacteria</taxon>
        <taxon>Pseudomonadati</taxon>
        <taxon>Pseudomonadota</taxon>
        <taxon>Gammaproteobacteria</taxon>
        <taxon>Enterobacterales</taxon>
        <taxon>Erwiniaceae</taxon>
        <taxon>Erwinia</taxon>
    </lineage>
</organism>
<evidence type="ECO:0000313" key="2">
    <source>
        <dbReference type="Proteomes" id="UP000243534"/>
    </source>
</evidence>
<dbReference type="OrthoDB" id="3034864at2"/>
<comment type="caution">
    <text evidence="1">The sequence shown here is derived from an EMBL/GenBank/DDBJ whole genome shotgun (WGS) entry which is preliminary data.</text>
</comment>
<reference evidence="1 2" key="1">
    <citation type="submission" date="2016-07" db="EMBL/GenBank/DDBJ databases">
        <authorList>
            <person name="Yuval B."/>
        </authorList>
    </citation>
    <scope>NUCLEOTIDE SEQUENCE [LARGE SCALE GENOMIC DNA]</scope>
    <source>
        <strain evidence="1 2">IL</strain>
    </source>
</reference>
<dbReference type="EMBL" id="MAYS01000169">
    <property type="protein sequence ID" value="OFC62896.1"/>
    <property type="molecule type" value="Genomic_DNA"/>
</dbReference>
<name>A0A1E7Z2A5_9GAMM</name>
<dbReference type="RefSeq" id="WP_070134287.1">
    <property type="nucleotide sequence ID" value="NZ_MAYS01000169.1"/>
</dbReference>
<protein>
    <submittedName>
        <fullName evidence="1">Uncharacterized protein</fullName>
    </submittedName>
</protein>
<sequence>MASIKFNFSRLKNIYSDAWSKKDPTIAFEIRLGAGCFVFMMFLSKEDSDKNDRLFIYFRNIETPHQIKLYGYHLGGSFDAYISKKEEDLIRQELQLQGGGNPFNFNAFLNELNDNIPQFLPPTVKGETLRNTWNYIRDDMKNIIDDADKTILIGLKRLPEERKPRDKTLRKLYLYINGHDNDISDFIEAIKERNITLAWTNDPTRTAKSFAQLLTDFSRMQ</sequence>
<accession>A0A1E7Z2A5</accession>
<proteinExistence type="predicted"/>